<dbReference type="EMBL" id="MFQZ01000001">
    <property type="protein sequence ID" value="OGH88718.1"/>
    <property type="molecule type" value="Genomic_DNA"/>
</dbReference>
<sequence length="657" mass="74364">MEALKKNEIKQTLKNGFTYNFEVFENGLYLLEVIASAKSRWQNLRSFLFADHLAITVDGINFPGADGKIFLAPAAWNGNNLKGHLKTVAILVNLSSGSHKINFTTRRYPRLEQINIFKIKSSEFVYTPLIDNPATVGDRRQWLTVVSAGISLAEITIVAMAKKYGNSREDDDIKLVVDGQIIKNDEKKSHRDWFWCGKILKGSSKKFTRRLNFVSPEKHYLALYADASPRLEGIFFSFPFDTSGTVATVVWSTTILRQDPDQNSLALVNDIKEGDTVYVIAKAVSGARPKNNFSVPLNSDRWHKARFGDKIGYIYSEAVEIKGESQIEIKDLIQLRSVALNADTCLMLAIAERESRLFPYAVSASGAQGIFQLMSSAIVEVNKKYDKRFENRFDIQENIEAAILYIKYLQENYAGKISSLEKLLVAWNWGPAHLTAGEKLEFDKLPAETKNFITDVKKIKSECERAGVKKTVVFLSALCLALVFAWHLFNPFPSQSCCVLPKEFADYAISNEISIDVDGDREEEQILSVSNIWKEYSGGETVIFLIKKGQPPAIIFKEYSDLIWLDAGDFNHNGKNELAAFYGYTGSGGFGRFYIHEFSDYGFKEVLFKEDPENTAELIDVDNNGTKEVVYDYAVTKWGERVRGIYDWDDKNNKYVF</sequence>
<evidence type="ECO:0000313" key="2">
    <source>
        <dbReference type="EMBL" id="OGH88718.1"/>
    </source>
</evidence>
<dbReference type="InterPro" id="IPR028994">
    <property type="entry name" value="Integrin_alpha_N"/>
</dbReference>
<protein>
    <recommendedName>
        <fullName evidence="1">Transglycosylase SLT domain-containing protein</fullName>
    </recommendedName>
</protein>
<reference evidence="2 3" key="1">
    <citation type="journal article" date="2016" name="Nat. Commun.">
        <title>Thousands of microbial genomes shed light on interconnected biogeochemical processes in an aquifer system.</title>
        <authorList>
            <person name="Anantharaman K."/>
            <person name="Brown C.T."/>
            <person name="Hug L.A."/>
            <person name="Sharon I."/>
            <person name="Castelle C.J."/>
            <person name="Probst A.J."/>
            <person name="Thomas B.C."/>
            <person name="Singh A."/>
            <person name="Wilkins M.J."/>
            <person name="Karaoz U."/>
            <person name="Brodie E.L."/>
            <person name="Williams K.H."/>
            <person name="Hubbard S.S."/>
            <person name="Banfield J.F."/>
        </authorList>
    </citation>
    <scope>NUCLEOTIDE SEQUENCE [LARGE SCALE GENOMIC DNA]</scope>
</reference>
<organism evidence="2 3">
    <name type="scientific">Candidatus Magasanikbacteria bacterium RIFOXYC2_FULL_42_28</name>
    <dbReference type="NCBI Taxonomy" id="1798704"/>
    <lineage>
        <taxon>Bacteria</taxon>
        <taxon>Candidatus Magasanikiibacteriota</taxon>
    </lineage>
</organism>
<evidence type="ECO:0000259" key="1">
    <source>
        <dbReference type="Pfam" id="PF01464"/>
    </source>
</evidence>
<dbReference type="Proteomes" id="UP000177907">
    <property type="component" value="Unassembled WGS sequence"/>
</dbReference>
<proteinExistence type="predicted"/>
<dbReference type="SUPFAM" id="SSF53955">
    <property type="entry name" value="Lysozyme-like"/>
    <property type="match status" value="1"/>
</dbReference>
<dbReference type="Pfam" id="PF01464">
    <property type="entry name" value="SLT"/>
    <property type="match status" value="1"/>
</dbReference>
<gene>
    <name evidence="2" type="ORF">A3J93_01315</name>
</gene>
<dbReference type="AlphaFoldDB" id="A0A1F6NXW4"/>
<comment type="caution">
    <text evidence="2">The sequence shown here is derived from an EMBL/GenBank/DDBJ whole genome shotgun (WGS) entry which is preliminary data.</text>
</comment>
<dbReference type="SUPFAM" id="SSF69318">
    <property type="entry name" value="Integrin alpha N-terminal domain"/>
    <property type="match status" value="1"/>
</dbReference>
<dbReference type="InterPro" id="IPR023346">
    <property type="entry name" value="Lysozyme-like_dom_sf"/>
</dbReference>
<evidence type="ECO:0000313" key="3">
    <source>
        <dbReference type="Proteomes" id="UP000177907"/>
    </source>
</evidence>
<feature type="domain" description="Transglycosylase SLT" evidence="1">
    <location>
        <begin position="337"/>
        <end position="437"/>
    </location>
</feature>
<accession>A0A1F6NXW4</accession>
<dbReference type="Gene3D" id="1.10.530.10">
    <property type="match status" value="1"/>
</dbReference>
<dbReference type="STRING" id="1798704.A3J93_01315"/>
<dbReference type="InterPro" id="IPR008258">
    <property type="entry name" value="Transglycosylase_SLT_dom_1"/>
</dbReference>
<dbReference type="CDD" id="cd00254">
    <property type="entry name" value="LT-like"/>
    <property type="match status" value="1"/>
</dbReference>
<name>A0A1F6NXW4_9BACT</name>